<dbReference type="AlphaFoldDB" id="A0A2I9DY03"/>
<comment type="similarity">
    <text evidence="1">Belongs to the ABC transporter superfamily.</text>
</comment>
<dbReference type="SUPFAM" id="SSF52540">
    <property type="entry name" value="P-loop containing nucleoside triphosphate hydrolases"/>
    <property type="match status" value="1"/>
</dbReference>
<dbReference type="EMBL" id="BFAG01000023">
    <property type="protein sequence ID" value="GBF08147.1"/>
    <property type="molecule type" value="Genomic_DNA"/>
</dbReference>
<evidence type="ECO:0000256" key="2">
    <source>
        <dbReference type="ARBA" id="ARBA00022448"/>
    </source>
</evidence>
<evidence type="ECO:0000313" key="7">
    <source>
        <dbReference type="Proteomes" id="UP000236569"/>
    </source>
</evidence>
<dbReference type="InterPro" id="IPR003439">
    <property type="entry name" value="ABC_transporter-like_ATP-bd"/>
</dbReference>
<dbReference type="PANTHER" id="PTHR43117">
    <property type="entry name" value="OSMOPROTECTANT IMPORT ATP-BINDING PROTEIN OSMV"/>
    <property type="match status" value="1"/>
</dbReference>
<evidence type="ECO:0000256" key="1">
    <source>
        <dbReference type="ARBA" id="ARBA00005417"/>
    </source>
</evidence>
<dbReference type="RefSeq" id="WP_103131424.1">
    <property type="nucleotide sequence ID" value="NZ_BFAG01000023.1"/>
</dbReference>
<gene>
    <name evidence="6" type="ORF">DAERI_230038</name>
</gene>
<evidence type="ECO:0000256" key="4">
    <source>
        <dbReference type="ARBA" id="ARBA00022840"/>
    </source>
</evidence>
<dbReference type="GO" id="GO:0016887">
    <property type="term" value="F:ATP hydrolysis activity"/>
    <property type="evidence" value="ECO:0007669"/>
    <property type="project" value="InterPro"/>
</dbReference>
<comment type="caution">
    <text evidence="6">The sequence shown here is derived from an EMBL/GenBank/DDBJ whole genome shotgun (WGS) entry which is preliminary data.</text>
</comment>
<evidence type="ECO:0000256" key="3">
    <source>
        <dbReference type="ARBA" id="ARBA00022741"/>
    </source>
</evidence>
<keyword evidence="4" id="KW-0067">ATP-binding</keyword>
<dbReference type="SMART" id="SM00382">
    <property type="entry name" value="AAA"/>
    <property type="match status" value="1"/>
</dbReference>
<dbReference type="InterPro" id="IPR017871">
    <property type="entry name" value="ABC_transporter-like_CS"/>
</dbReference>
<reference evidence="7" key="1">
    <citation type="submission" date="2018-01" db="EMBL/GenBank/DDBJ databases">
        <title>Draft Genome Sequence of the Radioresistant Bacterium Deinococcus aerius TR0125, Isolated from the Higher Atmosphere above Japan.</title>
        <authorList>
            <person name="Satoh K."/>
            <person name="Arai H."/>
            <person name="Sanzen T."/>
            <person name="Kawaguchi Y."/>
            <person name="Hayashi H."/>
            <person name="Yokobori S."/>
            <person name="Yamagishi A."/>
            <person name="Oono Y."/>
            <person name="Narumi I."/>
        </authorList>
    </citation>
    <scope>NUCLEOTIDE SEQUENCE [LARGE SCALE GENOMIC DNA]</scope>
    <source>
        <strain evidence="7">TR0125</strain>
    </source>
</reference>
<dbReference type="InterPro" id="IPR027417">
    <property type="entry name" value="P-loop_NTPase"/>
</dbReference>
<dbReference type="PROSITE" id="PS00211">
    <property type="entry name" value="ABC_TRANSPORTER_1"/>
    <property type="match status" value="1"/>
</dbReference>
<dbReference type="PROSITE" id="PS50893">
    <property type="entry name" value="ABC_TRANSPORTER_2"/>
    <property type="match status" value="1"/>
</dbReference>
<evidence type="ECO:0000313" key="6">
    <source>
        <dbReference type="EMBL" id="GBF08147.1"/>
    </source>
</evidence>
<sequence>MIELQGLEKRYGDRYAVRDLNLVFPEGELTALLGPSGCGKTTTLRMINRLIEPGAGRVLLGGRDTRELRPEELRRGIGYVIQQVGLFPHLTVAGNVATVPELLGWDRRRTARRVDELLDLVGLDPEQYRAKKPAQLSGGQAQRVGVARALAADPPVLLMDEPFGALDPLARDRLQTAFRAIQRRLKKTVVLVTHDIDEALRLGDRVALMNAGTLAQFGPPDELIHRPASPFVGQFLGEDAALRQLAGRTAAEFARPGDPAGLPAVEATLDARRALGVLLREGTDALAVTRGNEVLGVLRWQDLRTRRGQP</sequence>
<dbReference type="Pfam" id="PF00005">
    <property type="entry name" value="ABC_tran"/>
    <property type="match status" value="1"/>
</dbReference>
<evidence type="ECO:0000259" key="5">
    <source>
        <dbReference type="PROSITE" id="PS50893"/>
    </source>
</evidence>
<dbReference type="Proteomes" id="UP000236569">
    <property type="component" value="Unassembled WGS sequence"/>
</dbReference>
<keyword evidence="2" id="KW-0813">Transport</keyword>
<dbReference type="GO" id="GO:0005524">
    <property type="term" value="F:ATP binding"/>
    <property type="evidence" value="ECO:0007669"/>
    <property type="project" value="UniProtKB-KW"/>
</dbReference>
<dbReference type="PANTHER" id="PTHR43117:SF4">
    <property type="entry name" value="OSMOPROTECTANT IMPORT ATP-BINDING PROTEIN OSMV"/>
    <property type="match status" value="1"/>
</dbReference>
<dbReference type="FunFam" id="3.40.50.300:FF:000425">
    <property type="entry name" value="Probable ABC transporter, ATP-binding subunit"/>
    <property type="match status" value="1"/>
</dbReference>
<keyword evidence="7" id="KW-1185">Reference proteome</keyword>
<name>A0A2I9DY03_9DEIO</name>
<keyword evidence="3" id="KW-0547">Nucleotide-binding</keyword>
<protein>
    <submittedName>
        <fullName evidence="6">ABC transporter</fullName>
    </submittedName>
</protein>
<dbReference type="GO" id="GO:0015697">
    <property type="term" value="P:quaternary ammonium group transport"/>
    <property type="evidence" value="ECO:0007669"/>
    <property type="project" value="UniProtKB-ARBA"/>
</dbReference>
<dbReference type="Gene3D" id="3.40.50.300">
    <property type="entry name" value="P-loop containing nucleotide triphosphate hydrolases"/>
    <property type="match status" value="1"/>
</dbReference>
<organism evidence="6 7">
    <name type="scientific">Deinococcus aerius</name>
    <dbReference type="NCBI Taxonomy" id="200253"/>
    <lineage>
        <taxon>Bacteria</taxon>
        <taxon>Thermotogati</taxon>
        <taxon>Deinococcota</taxon>
        <taxon>Deinococci</taxon>
        <taxon>Deinococcales</taxon>
        <taxon>Deinococcaceae</taxon>
        <taxon>Deinococcus</taxon>
    </lineage>
</organism>
<proteinExistence type="inferred from homology"/>
<accession>A0A2I9DY03</accession>
<feature type="domain" description="ABC transporter" evidence="5">
    <location>
        <begin position="2"/>
        <end position="236"/>
    </location>
</feature>
<dbReference type="InterPro" id="IPR003593">
    <property type="entry name" value="AAA+_ATPase"/>
</dbReference>
<dbReference type="OrthoDB" id="61712at2"/>